<organism evidence="1 2">
    <name type="scientific">Heyndrickxia coagulans</name>
    <name type="common">Weizmannia coagulans</name>
    <dbReference type="NCBI Taxonomy" id="1398"/>
    <lineage>
        <taxon>Bacteria</taxon>
        <taxon>Bacillati</taxon>
        <taxon>Bacillota</taxon>
        <taxon>Bacilli</taxon>
        <taxon>Bacillales</taxon>
        <taxon>Bacillaceae</taxon>
        <taxon>Heyndrickxia</taxon>
    </lineage>
</organism>
<protein>
    <submittedName>
        <fullName evidence="1">Uncharacterized protein</fullName>
    </submittedName>
</protein>
<comment type="caution">
    <text evidence="1">The sequence shown here is derived from an EMBL/GenBank/DDBJ whole genome shotgun (WGS) entry which is preliminary data.</text>
</comment>
<gene>
    <name evidence="1" type="ORF">B4099_3677</name>
</gene>
<evidence type="ECO:0000313" key="2">
    <source>
        <dbReference type="Proteomes" id="UP000075304"/>
    </source>
</evidence>
<dbReference type="AlphaFoldDB" id="A0A150KHL3"/>
<reference evidence="1 2" key="1">
    <citation type="submission" date="2016-01" db="EMBL/GenBank/DDBJ databases">
        <title>Genome Sequences of Twelve Sporeforming Bacillus Species Isolated from Foods.</title>
        <authorList>
            <person name="Berendsen E.M."/>
            <person name="Wells-Bennik M.H."/>
            <person name="Krawcyk A.O."/>
            <person name="De Jong A."/>
            <person name="Holsappel S."/>
            <person name="Eijlander R.T."/>
            <person name="Kuipers O.P."/>
        </authorList>
    </citation>
    <scope>NUCLEOTIDE SEQUENCE [LARGE SCALE GENOMIC DNA]</scope>
    <source>
        <strain evidence="1 2">B4099</strain>
    </source>
</reference>
<evidence type="ECO:0000313" key="1">
    <source>
        <dbReference type="EMBL" id="KYC72315.1"/>
    </source>
</evidence>
<sequence>MGRMITNARFVRIRNLFFIGMSRDMKLLSLANVGKEKHGGAGSETP</sequence>
<dbReference type="Proteomes" id="UP000075304">
    <property type="component" value="Unassembled WGS sequence"/>
</dbReference>
<dbReference type="PATRIC" id="fig|1398.25.peg.1530"/>
<proteinExistence type="predicted"/>
<dbReference type="EMBL" id="LQYI01000021">
    <property type="protein sequence ID" value="KYC72315.1"/>
    <property type="molecule type" value="Genomic_DNA"/>
</dbReference>
<accession>A0A150KHL3</accession>
<name>A0A150KHL3_HEYCO</name>